<proteinExistence type="predicted"/>
<keyword evidence="2 6" id="KW-0812">Transmembrane</keyword>
<feature type="transmembrane region" description="Helical" evidence="6">
    <location>
        <begin position="284"/>
        <end position="306"/>
    </location>
</feature>
<evidence type="ECO:0000256" key="1">
    <source>
        <dbReference type="ARBA" id="ARBA00004141"/>
    </source>
</evidence>
<feature type="transmembrane region" description="Helical" evidence="6">
    <location>
        <begin position="449"/>
        <end position="470"/>
    </location>
</feature>
<name>A0A4U0XS63_9PEZI</name>
<feature type="transmembrane region" description="Helical" evidence="6">
    <location>
        <begin position="357"/>
        <end position="376"/>
    </location>
</feature>
<comment type="subcellular location">
    <subcellularLocation>
        <location evidence="1">Membrane</location>
        <topology evidence="1">Multi-pass membrane protein</topology>
    </subcellularLocation>
</comment>
<organism evidence="7 8">
    <name type="scientific">Cryomyces minteri</name>
    <dbReference type="NCBI Taxonomy" id="331657"/>
    <lineage>
        <taxon>Eukaryota</taxon>
        <taxon>Fungi</taxon>
        <taxon>Dikarya</taxon>
        <taxon>Ascomycota</taxon>
        <taxon>Pezizomycotina</taxon>
        <taxon>Dothideomycetes</taxon>
        <taxon>Dothideomycetes incertae sedis</taxon>
        <taxon>Cryomyces</taxon>
    </lineage>
</organism>
<dbReference type="Proteomes" id="UP000308768">
    <property type="component" value="Unassembled WGS sequence"/>
</dbReference>
<dbReference type="OrthoDB" id="194139at2759"/>
<evidence type="ECO:0000313" key="7">
    <source>
        <dbReference type="EMBL" id="TKA80450.1"/>
    </source>
</evidence>
<comment type="caution">
    <text evidence="7">The sequence shown here is derived from an EMBL/GenBank/DDBJ whole genome shotgun (WGS) entry which is preliminary data.</text>
</comment>
<dbReference type="AlphaFoldDB" id="A0A4U0XS63"/>
<feature type="transmembrane region" description="Helical" evidence="6">
    <location>
        <begin position="181"/>
        <end position="203"/>
    </location>
</feature>
<feature type="region of interest" description="Disordered" evidence="5">
    <location>
        <begin position="1"/>
        <end position="31"/>
    </location>
</feature>
<sequence length="506" mass="54992">MAVKAHPTTIANSDQDERSPLLRSPPPSIDEIADTNAAAKTESTEQQWRYQTVVLLMILTVLILGCGDEMIQSPQTRIFESIFCRQYYDSHSSFPSASTDRGPVERDSQGWPLERFCKIEPVQSDVAMLKGWQTFLECIPSVLLAVPFGWLADRYGRKWILVIGVGSFFIRAAWIQVVSSAFLWLGAASITTGFIAPPISAVLMNYTPWLPMLLGLTLHIPPIFIQLAIPETLNYRSSSILVALEPGSSSPTSTAKPASNVLTRLLLRVWTATAFLFSDWRIPALITTFLGHMFMMSAGPLLLQYISKRYDWTISQATYLISLRAGMNALVLFLLLPSISSFLQRRCRFTGQQKDLYLARLSAALLALGFSGLALAPTATLAAVGLILTSLGSGAMFMIRSFMTSLVESHHVARLYTVVSVVDTLGLMAGGPLAAWLFRAGLRVGGAWIGLPFAVLAGLFAGVALLLCFVRIRKGGEAVVKDGDTADGMLKVPPGVSAGRTEGQGV</sequence>
<evidence type="ECO:0008006" key="9">
    <source>
        <dbReference type="Google" id="ProtNLM"/>
    </source>
</evidence>
<keyword evidence="8" id="KW-1185">Reference proteome</keyword>
<accession>A0A4U0XS63</accession>
<feature type="transmembrane region" description="Helical" evidence="6">
    <location>
        <begin position="318"/>
        <end position="336"/>
    </location>
</feature>
<evidence type="ECO:0000256" key="6">
    <source>
        <dbReference type="SAM" id="Phobius"/>
    </source>
</evidence>
<evidence type="ECO:0000256" key="2">
    <source>
        <dbReference type="ARBA" id="ARBA00022692"/>
    </source>
</evidence>
<keyword evidence="4 6" id="KW-0472">Membrane</keyword>
<evidence type="ECO:0000313" key="8">
    <source>
        <dbReference type="Proteomes" id="UP000308768"/>
    </source>
</evidence>
<dbReference type="PANTHER" id="PTHR23507">
    <property type="entry name" value="ZGC:174356"/>
    <property type="match status" value="1"/>
</dbReference>
<dbReference type="GO" id="GO:0022857">
    <property type="term" value="F:transmembrane transporter activity"/>
    <property type="evidence" value="ECO:0007669"/>
    <property type="project" value="TreeGrafter"/>
</dbReference>
<dbReference type="InterPro" id="IPR036259">
    <property type="entry name" value="MFS_trans_sf"/>
</dbReference>
<feature type="transmembrane region" description="Helical" evidence="6">
    <location>
        <begin position="158"/>
        <end position="174"/>
    </location>
</feature>
<dbReference type="SUPFAM" id="SSF103473">
    <property type="entry name" value="MFS general substrate transporter"/>
    <property type="match status" value="1"/>
</dbReference>
<feature type="transmembrane region" description="Helical" evidence="6">
    <location>
        <begin position="382"/>
        <end position="403"/>
    </location>
</feature>
<evidence type="ECO:0000256" key="3">
    <source>
        <dbReference type="ARBA" id="ARBA00022989"/>
    </source>
</evidence>
<protein>
    <recommendedName>
        <fullName evidence="9">Major facilitator superfamily (MFS) profile domain-containing protein</fullName>
    </recommendedName>
</protein>
<gene>
    <name evidence="7" type="ORF">B0A49_01892</name>
</gene>
<feature type="transmembrane region" description="Helical" evidence="6">
    <location>
        <begin position="415"/>
        <end position="437"/>
    </location>
</feature>
<reference evidence="7 8" key="1">
    <citation type="submission" date="2017-03" db="EMBL/GenBank/DDBJ databases">
        <title>Genomes of endolithic fungi from Antarctica.</title>
        <authorList>
            <person name="Coleine C."/>
            <person name="Masonjones S."/>
            <person name="Stajich J.E."/>
        </authorList>
    </citation>
    <scope>NUCLEOTIDE SEQUENCE [LARGE SCALE GENOMIC DNA]</scope>
    <source>
        <strain evidence="7 8">CCFEE 5187</strain>
    </source>
</reference>
<dbReference type="STRING" id="331657.A0A4U0XS63"/>
<dbReference type="PANTHER" id="PTHR23507:SF1">
    <property type="entry name" value="FI18259P1-RELATED"/>
    <property type="match status" value="1"/>
</dbReference>
<feature type="transmembrane region" description="Helical" evidence="6">
    <location>
        <begin position="134"/>
        <end position="152"/>
    </location>
</feature>
<feature type="transmembrane region" description="Helical" evidence="6">
    <location>
        <begin position="48"/>
        <end position="67"/>
    </location>
</feature>
<dbReference type="EMBL" id="NAJN01000058">
    <property type="protein sequence ID" value="TKA80450.1"/>
    <property type="molecule type" value="Genomic_DNA"/>
</dbReference>
<evidence type="ECO:0000256" key="5">
    <source>
        <dbReference type="SAM" id="MobiDB-lite"/>
    </source>
</evidence>
<dbReference type="Gene3D" id="1.20.1250.20">
    <property type="entry name" value="MFS general substrate transporter like domains"/>
    <property type="match status" value="2"/>
</dbReference>
<dbReference type="GO" id="GO:0016020">
    <property type="term" value="C:membrane"/>
    <property type="evidence" value="ECO:0007669"/>
    <property type="project" value="UniProtKB-SubCell"/>
</dbReference>
<keyword evidence="3 6" id="KW-1133">Transmembrane helix</keyword>
<evidence type="ECO:0000256" key="4">
    <source>
        <dbReference type="ARBA" id="ARBA00023136"/>
    </source>
</evidence>